<reference evidence="1 2" key="1">
    <citation type="submission" date="2024-06" db="EMBL/GenBank/DDBJ databases">
        <title>The Natural Products Discovery Center: Release of the First 8490 Sequenced Strains for Exploring Actinobacteria Biosynthetic Diversity.</title>
        <authorList>
            <person name="Kalkreuter E."/>
            <person name="Kautsar S.A."/>
            <person name="Yang D."/>
            <person name="Bader C.D."/>
            <person name="Teijaro C.N."/>
            <person name="Fluegel L."/>
            <person name="Davis C.M."/>
            <person name="Simpson J.R."/>
            <person name="Lauterbach L."/>
            <person name="Steele A.D."/>
            <person name="Gui C."/>
            <person name="Meng S."/>
            <person name="Li G."/>
            <person name="Viehrig K."/>
            <person name="Ye F."/>
            <person name="Su P."/>
            <person name="Kiefer A.F."/>
            <person name="Nichols A."/>
            <person name="Cepeda A.J."/>
            <person name="Yan W."/>
            <person name="Fan B."/>
            <person name="Jiang Y."/>
            <person name="Adhikari A."/>
            <person name="Zheng C.-J."/>
            <person name="Schuster L."/>
            <person name="Cowan T.M."/>
            <person name="Smanski M.J."/>
            <person name="Chevrette M.G."/>
            <person name="De Carvalho L.P.S."/>
            <person name="Shen B."/>
        </authorList>
    </citation>
    <scope>NUCLEOTIDE SEQUENCE [LARGE SCALE GENOMIC DNA]</scope>
    <source>
        <strain evidence="1 2">NPDC000155</strain>
    </source>
</reference>
<proteinExistence type="predicted"/>
<gene>
    <name evidence="1" type="ORF">ABT384_31600</name>
</gene>
<dbReference type="Proteomes" id="UP001486207">
    <property type="component" value="Unassembled WGS sequence"/>
</dbReference>
<organism evidence="1 2">
    <name type="scientific">Streptomyces lanatus</name>
    <dbReference type="NCBI Taxonomy" id="66900"/>
    <lineage>
        <taxon>Bacteria</taxon>
        <taxon>Bacillati</taxon>
        <taxon>Actinomycetota</taxon>
        <taxon>Actinomycetes</taxon>
        <taxon>Kitasatosporales</taxon>
        <taxon>Streptomycetaceae</taxon>
        <taxon>Streptomyces</taxon>
    </lineage>
</organism>
<protein>
    <submittedName>
        <fullName evidence="1">Uncharacterized protein</fullName>
    </submittedName>
</protein>
<name>A0ABV1Y0K7_9ACTN</name>
<dbReference type="RefSeq" id="WP_190074152.1">
    <property type="nucleotide sequence ID" value="NZ_BNBM01000017.1"/>
</dbReference>
<keyword evidence="2" id="KW-1185">Reference proteome</keyword>
<sequence length="205" mass="22812">MPKAGITYGPRIQAPDYAQIDETAEQEVLKGLGLQRPEDLVAARPDGLVVKAWGIVEQADAELGAYLDERDRALAHLWFYEPRLGLARTAGLSTMGYRGAIARVVYGDKKHPLPEVQSNEALAKLGKELRVKQIKDAEAKLLEVAPIVYAARARRELAVRFMQEAVLALSQEPYGWTPDQIAEHVGVHRDLIYKQRAAARKRHGL</sequence>
<accession>A0ABV1Y0K7</accession>
<evidence type="ECO:0000313" key="1">
    <source>
        <dbReference type="EMBL" id="MER7377185.1"/>
    </source>
</evidence>
<evidence type="ECO:0000313" key="2">
    <source>
        <dbReference type="Proteomes" id="UP001486207"/>
    </source>
</evidence>
<comment type="caution">
    <text evidence="1">The sequence shown here is derived from an EMBL/GenBank/DDBJ whole genome shotgun (WGS) entry which is preliminary data.</text>
</comment>
<dbReference type="EMBL" id="JBEPFB010000017">
    <property type="protein sequence ID" value="MER7377185.1"/>
    <property type="molecule type" value="Genomic_DNA"/>
</dbReference>